<dbReference type="InterPro" id="IPR000515">
    <property type="entry name" value="MetI-like"/>
</dbReference>
<organism evidence="10 11">
    <name type="scientific">Parapusillimonas granuli</name>
    <dbReference type="NCBI Taxonomy" id="380911"/>
    <lineage>
        <taxon>Bacteria</taxon>
        <taxon>Pseudomonadati</taxon>
        <taxon>Pseudomonadota</taxon>
        <taxon>Betaproteobacteria</taxon>
        <taxon>Burkholderiales</taxon>
        <taxon>Alcaligenaceae</taxon>
        <taxon>Parapusillimonas</taxon>
    </lineage>
</organism>
<dbReference type="AlphaFoldDB" id="A0A853G0Y4"/>
<comment type="subcellular location">
    <subcellularLocation>
        <location evidence="1">Cell inner membrane</location>
        <topology evidence="1">Multi-pass membrane protein</topology>
    </subcellularLocation>
    <subcellularLocation>
        <location evidence="8">Cell membrane</location>
        <topology evidence="8">Multi-pass membrane protein</topology>
    </subcellularLocation>
</comment>
<feature type="transmembrane region" description="Helical" evidence="8">
    <location>
        <begin position="237"/>
        <end position="257"/>
    </location>
</feature>
<sequence length="262" mass="28417">MSASKLGRVGTLLFNSYVFLISLILIFPLAVVLLISFDTASYIKFPPSGFQWNWYLTLTDNPTFVLSFINSLIVATASTAISLLVGVPAAVVIARRDFPGRNFIYGLCLSSLTIPWIVYGVALLFLWSAVGLQLSIWTLIFGHTVIGAPYVLRTAVAVLADMPTSYERGARSLGAGALRTFFTITLPLMSAGIRAGAAFAFIISFVNIPVSLFVTTFDNITMPVAVFNYMQYNFDPGVAAFSIIQLIVITLFIGLAARAART</sequence>
<feature type="transmembrane region" description="Helical" evidence="8">
    <location>
        <begin position="134"/>
        <end position="152"/>
    </location>
</feature>
<dbReference type="EMBL" id="JACCEM010000001">
    <property type="protein sequence ID" value="NYT48086.1"/>
    <property type="molecule type" value="Genomic_DNA"/>
</dbReference>
<keyword evidence="5 8" id="KW-0812">Transmembrane</keyword>
<protein>
    <submittedName>
        <fullName evidence="10">ABC transporter permease</fullName>
    </submittedName>
</protein>
<dbReference type="PANTHER" id="PTHR43357:SF4">
    <property type="entry name" value="INNER MEMBRANE ABC TRANSPORTER PERMEASE PROTEIN YDCV"/>
    <property type="match status" value="1"/>
</dbReference>
<evidence type="ECO:0000256" key="7">
    <source>
        <dbReference type="ARBA" id="ARBA00023136"/>
    </source>
</evidence>
<dbReference type="GO" id="GO:0055085">
    <property type="term" value="P:transmembrane transport"/>
    <property type="evidence" value="ECO:0007669"/>
    <property type="project" value="InterPro"/>
</dbReference>
<dbReference type="RefSeq" id="WP_180153343.1">
    <property type="nucleotide sequence ID" value="NZ_JACCEM010000001.1"/>
</dbReference>
<accession>A0A853G0Y4</accession>
<feature type="transmembrane region" description="Helical" evidence="8">
    <location>
        <begin position="197"/>
        <end position="217"/>
    </location>
</feature>
<comment type="caution">
    <text evidence="10">The sequence shown here is derived from an EMBL/GenBank/DDBJ whole genome shotgun (WGS) entry which is preliminary data.</text>
</comment>
<feature type="transmembrane region" description="Helical" evidence="8">
    <location>
        <begin position="12"/>
        <end position="37"/>
    </location>
</feature>
<dbReference type="Pfam" id="PF00528">
    <property type="entry name" value="BPD_transp_1"/>
    <property type="match status" value="1"/>
</dbReference>
<dbReference type="Gene3D" id="1.10.3720.10">
    <property type="entry name" value="MetI-like"/>
    <property type="match status" value="1"/>
</dbReference>
<keyword evidence="7 8" id="KW-0472">Membrane</keyword>
<evidence type="ECO:0000256" key="3">
    <source>
        <dbReference type="ARBA" id="ARBA00022475"/>
    </source>
</evidence>
<keyword evidence="2 8" id="KW-0813">Transport</keyword>
<feature type="transmembrane region" description="Helical" evidence="8">
    <location>
        <begin position="103"/>
        <end position="128"/>
    </location>
</feature>
<evidence type="ECO:0000313" key="10">
    <source>
        <dbReference type="EMBL" id="NYT48086.1"/>
    </source>
</evidence>
<keyword evidence="4" id="KW-0997">Cell inner membrane</keyword>
<reference evidence="10 11" key="1">
    <citation type="submission" date="2020-07" db="EMBL/GenBank/DDBJ databases">
        <title>Taxonomic revisions and descriptions of new bacterial species based on genomic comparisons in the high-G+C-content subgroup of the family Alcaligenaceae.</title>
        <authorList>
            <person name="Szabo A."/>
            <person name="Felfoldi T."/>
        </authorList>
    </citation>
    <scope>NUCLEOTIDE SEQUENCE [LARGE SCALE GENOMIC DNA]</scope>
    <source>
        <strain evidence="10 11">LMG 24012</strain>
    </source>
</reference>
<dbReference type="PROSITE" id="PS50928">
    <property type="entry name" value="ABC_TM1"/>
    <property type="match status" value="1"/>
</dbReference>
<dbReference type="GO" id="GO:0005886">
    <property type="term" value="C:plasma membrane"/>
    <property type="evidence" value="ECO:0007669"/>
    <property type="project" value="UniProtKB-SubCell"/>
</dbReference>
<comment type="similarity">
    <text evidence="8">Belongs to the binding-protein-dependent transport system permease family.</text>
</comment>
<feature type="domain" description="ABC transmembrane type-1" evidence="9">
    <location>
        <begin position="68"/>
        <end position="257"/>
    </location>
</feature>
<evidence type="ECO:0000313" key="11">
    <source>
        <dbReference type="Proteomes" id="UP000559809"/>
    </source>
</evidence>
<evidence type="ECO:0000256" key="8">
    <source>
        <dbReference type="RuleBase" id="RU363032"/>
    </source>
</evidence>
<feature type="transmembrane region" description="Helical" evidence="8">
    <location>
        <begin position="64"/>
        <end position="91"/>
    </location>
</feature>
<dbReference type="SUPFAM" id="SSF161098">
    <property type="entry name" value="MetI-like"/>
    <property type="match status" value="1"/>
</dbReference>
<dbReference type="Proteomes" id="UP000559809">
    <property type="component" value="Unassembled WGS sequence"/>
</dbReference>
<dbReference type="CDD" id="cd06261">
    <property type="entry name" value="TM_PBP2"/>
    <property type="match status" value="1"/>
</dbReference>
<name>A0A853G0Y4_9BURK</name>
<gene>
    <name evidence="10" type="ORF">H0A72_02070</name>
</gene>
<proteinExistence type="inferred from homology"/>
<keyword evidence="11" id="KW-1185">Reference proteome</keyword>
<keyword evidence="6 8" id="KW-1133">Transmembrane helix</keyword>
<evidence type="ECO:0000256" key="5">
    <source>
        <dbReference type="ARBA" id="ARBA00022692"/>
    </source>
</evidence>
<dbReference type="PANTHER" id="PTHR43357">
    <property type="entry name" value="INNER MEMBRANE ABC TRANSPORTER PERMEASE PROTEIN YDCV"/>
    <property type="match status" value="1"/>
</dbReference>
<dbReference type="InterPro" id="IPR035906">
    <property type="entry name" value="MetI-like_sf"/>
</dbReference>
<evidence type="ECO:0000256" key="2">
    <source>
        <dbReference type="ARBA" id="ARBA00022448"/>
    </source>
</evidence>
<keyword evidence="3" id="KW-1003">Cell membrane</keyword>
<evidence type="ECO:0000256" key="4">
    <source>
        <dbReference type="ARBA" id="ARBA00022519"/>
    </source>
</evidence>
<evidence type="ECO:0000256" key="6">
    <source>
        <dbReference type="ARBA" id="ARBA00022989"/>
    </source>
</evidence>
<evidence type="ECO:0000256" key="1">
    <source>
        <dbReference type="ARBA" id="ARBA00004429"/>
    </source>
</evidence>
<evidence type="ECO:0000259" key="9">
    <source>
        <dbReference type="PROSITE" id="PS50928"/>
    </source>
</evidence>